<dbReference type="InterPro" id="IPR004399">
    <property type="entry name" value="HMP/HMP-P_kinase_dom"/>
</dbReference>
<dbReference type="SUPFAM" id="SSF53639">
    <property type="entry name" value="AraD/HMP-PK domain-like"/>
    <property type="match status" value="1"/>
</dbReference>
<accession>X0Y7K3</accession>
<dbReference type="Gene3D" id="3.40.225.10">
    <property type="entry name" value="Class II aldolase/adducin N-terminal domain"/>
    <property type="match status" value="1"/>
</dbReference>
<dbReference type="SUPFAM" id="SSF53613">
    <property type="entry name" value="Ribokinase-like"/>
    <property type="match status" value="1"/>
</dbReference>
<sequence>AKKIKQYKMKTVVDPVMVATSGDALSRENFVNAIKKEILPIAFMVTPNIQEANVLTGEKIETINDVKKACSELYKMGAKHVLIKGGHLEGRDVEDILFDGKEFTVFSLPRVPGRLAHGSGCTLSALITGFFALGEKSVEAARKAKYMLWNMINEGYKPGKGSDVLNHFQDTVRDMPSSFPTNEHFNVWLELKTSVDKLISFLPKEYIPEVGVNIGYALPEAKKLEDICAING</sequence>
<feature type="domain" description="Thiamine-phosphate synthase ThiN" evidence="2">
    <location>
        <begin position="191"/>
        <end position="232"/>
    </location>
</feature>
<dbReference type="InterPro" id="IPR036409">
    <property type="entry name" value="Aldolase_II/adducin_N_sf"/>
</dbReference>
<dbReference type="InterPro" id="IPR019293">
    <property type="entry name" value="ThiN"/>
</dbReference>
<dbReference type="GO" id="GO:0008902">
    <property type="term" value="F:hydroxymethylpyrimidine kinase activity"/>
    <property type="evidence" value="ECO:0007669"/>
    <property type="project" value="TreeGrafter"/>
</dbReference>
<gene>
    <name evidence="3" type="ORF">S01H1_77568</name>
</gene>
<dbReference type="GO" id="GO:0005829">
    <property type="term" value="C:cytosol"/>
    <property type="evidence" value="ECO:0007669"/>
    <property type="project" value="TreeGrafter"/>
</dbReference>
<dbReference type="CDD" id="cd01169">
    <property type="entry name" value="HMPP_kinase"/>
    <property type="match status" value="1"/>
</dbReference>
<dbReference type="EMBL" id="BARS01052143">
    <property type="protein sequence ID" value="GAG51745.1"/>
    <property type="molecule type" value="Genomic_DNA"/>
</dbReference>
<reference evidence="3" key="1">
    <citation type="journal article" date="2014" name="Front. Microbiol.">
        <title>High frequency of phylogenetically diverse reductive dehalogenase-homologous genes in deep subseafloor sedimentary metagenomes.</title>
        <authorList>
            <person name="Kawai M."/>
            <person name="Futagami T."/>
            <person name="Toyoda A."/>
            <person name="Takaki Y."/>
            <person name="Nishi S."/>
            <person name="Hori S."/>
            <person name="Arai W."/>
            <person name="Tsubouchi T."/>
            <person name="Morono Y."/>
            <person name="Uchiyama I."/>
            <person name="Ito T."/>
            <person name="Fujiyama A."/>
            <person name="Inagaki F."/>
            <person name="Takami H."/>
        </authorList>
    </citation>
    <scope>NUCLEOTIDE SEQUENCE</scope>
    <source>
        <strain evidence="3">Expedition CK06-06</strain>
    </source>
</reference>
<dbReference type="GO" id="GO:0009228">
    <property type="term" value="P:thiamine biosynthetic process"/>
    <property type="evidence" value="ECO:0007669"/>
    <property type="project" value="InterPro"/>
</dbReference>
<dbReference type="AlphaFoldDB" id="X0Y7K3"/>
<evidence type="ECO:0000313" key="3">
    <source>
        <dbReference type="EMBL" id="GAG51745.1"/>
    </source>
</evidence>
<dbReference type="InterPro" id="IPR029056">
    <property type="entry name" value="Ribokinase-like"/>
</dbReference>
<evidence type="ECO:0000259" key="1">
    <source>
        <dbReference type="Pfam" id="PF08543"/>
    </source>
</evidence>
<dbReference type="GO" id="GO:0008972">
    <property type="term" value="F:phosphomethylpyrimidine kinase activity"/>
    <property type="evidence" value="ECO:0007669"/>
    <property type="project" value="InterPro"/>
</dbReference>
<feature type="non-terminal residue" evidence="3">
    <location>
        <position position="232"/>
    </location>
</feature>
<dbReference type="Pfam" id="PF08543">
    <property type="entry name" value="Phos_pyr_kin"/>
    <property type="match status" value="1"/>
</dbReference>
<dbReference type="PANTHER" id="PTHR20858">
    <property type="entry name" value="PHOSPHOMETHYLPYRIMIDINE KINASE"/>
    <property type="match status" value="1"/>
</dbReference>
<dbReference type="Pfam" id="PF10120">
    <property type="entry name" value="ThiN"/>
    <property type="match status" value="1"/>
</dbReference>
<comment type="caution">
    <text evidence="3">The sequence shown here is derived from an EMBL/GenBank/DDBJ whole genome shotgun (WGS) entry which is preliminary data.</text>
</comment>
<organism evidence="3">
    <name type="scientific">marine sediment metagenome</name>
    <dbReference type="NCBI Taxonomy" id="412755"/>
    <lineage>
        <taxon>unclassified sequences</taxon>
        <taxon>metagenomes</taxon>
        <taxon>ecological metagenomes</taxon>
    </lineage>
</organism>
<name>X0Y7K3_9ZZZZ</name>
<dbReference type="InterPro" id="IPR013749">
    <property type="entry name" value="PM/HMP-P_kinase-1"/>
</dbReference>
<dbReference type="Gene3D" id="3.40.1190.20">
    <property type="match status" value="1"/>
</dbReference>
<evidence type="ECO:0000259" key="2">
    <source>
        <dbReference type="Pfam" id="PF10120"/>
    </source>
</evidence>
<feature type="domain" description="Pyridoxamine kinase/Phosphomethylpyrimidine kinase" evidence="1">
    <location>
        <begin position="1"/>
        <end position="163"/>
    </location>
</feature>
<proteinExistence type="predicted"/>
<protein>
    <submittedName>
        <fullName evidence="3">Uncharacterized protein</fullName>
    </submittedName>
</protein>
<feature type="non-terminal residue" evidence="3">
    <location>
        <position position="1"/>
    </location>
</feature>
<dbReference type="PANTHER" id="PTHR20858:SF17">
    <property type="entry name" value="HYDROXYMETHYLPYRIMIDINE_PHOSPHOMETHYLPYRIMIDINE KINASE THI20-RELATED"/>
    <property type="match status" value="1"/>
</dbReference>